<dbReference type="EMBL" id="LR025085">
    <property type="protein sequence ID" value="VAX76665.1"/>
    <property type="molecule type" value="Genomic_DNA"/>
</dbReference>
<dbReference type="RefSeq" id="WP_158349136.1">
    <property type="nucleotide sequence ID" value="NZ_LR025085.1"/>
</dbReference>
<dbReference type="InterPro" id="IPR009057">
    <property type="entry name" value="Homeodomain-like_sf"/>
</dbReference>
<keyword evidence="2 6" id="KW-0238">DNA-binding</keyword>
<dbReference type="OrthoDB" id="9802388at2"/>
<dbReference type="AlphaFoldDB" id="A0A3B1E0W1"/>
<dbReference type="STRING" id="1921549.GCA_900128825_00261"/>
<dbReference type="InterPro" id="IPR002197">
    <property type="entry name" value="HTH_Fis"/>
</dbReference>
<dbReference type="PANTHER" id="PTHR47918">
    <property type="entry name" value="DNA-BINDING PROTEIN FIS"/>
    <property type="match status" value="1"/>
</dbReference>
<name>A0A3B1E0W1_9GAMM</name>
<sequence length="97" mass="11395">MLSRKKSSPFIVSNLINKEISYIPLTDYIRIALKNFFLIVIKKKENNLYQMFLSEIEKPLFDSIMQYTRGNQTKAALILGISRGTLRKKLSIYYKNK</sequence>
<dbReference type="Proteomes" id="UP000271849">
    <property type="component" value="Chromosome"/>
</dbReference>
<dbReference type="PRINTS" id="PR01591">
    <property type="entry name" value="DNABINDNGFIS"/>
</dbReference>
<dbReference type="SUPFAM" id="SSF46689">
    <property type="entry name" value="Homeodomain-like"/>
    <property type="match status" value="1"/>
</dbReference>
<comment type="similarity">
    <text evidence="1">Belongs to the transcriptional regulatory Fis family.</text>
</comment>
<dbReference type="Gene3D" id="1.10.10.60">
    <property type="entry name" value="Homeodomain-like"/>
    <property type="match status" value="1"/>
</dbReference>
<evidence type="ECO:0000256" key="1">
    <source>
        <dbReference type="ARBA" id="ARBA00008559"/>
    </source>
</evidence>
<dbReference type="GO" id="GO:0043565">
    <property type="term" value="F:sequence-specific DNA binding"/>
    <property type="evidence" value="ECO:0007669"/>
    <property type="project" value="InterPro"/>
</dbReference>
<dbReference type="PRINTS" id="PR01590">
    <property type="entry name" value="HTHFIS"/>
</dbReference>
<dbReference type="InterPro" id="IPR005412">
    <property type="entry name" value="Fis_DNA-bd"/>
</dbReference>
<dbReference type="PIRSF" id="PIRSF002097">
    <property type="entry name" value="DNA-binding_Fis"/>
    <property type="match status" value="1"/>
</dbReference>
<dbReference type="PANTHER" id="PTHR47918:SF1">
    <property type="entry name" value="DNA-BINDING PROTEIN FIS"/>
    <property type="match status" value="1"/>
</dbReference>
<accession>A0A3B1E0W1</accession>
<evidence type="ECO:0000256" key="4">
    <source>
        <dbReference type="ARBA" id="ARBA00029540"/>
    </source>
</evidence>
<dbReference type="Pfam" id="PF02954">
    <property type="entry name" value="HTH_8"/>
    <property type="match status" value="1"/>
</dbReference>
<reference evidence="7" key="1">
    <citation type="submission" date="2018-09" db="EMBL/GenBank/DDBJ databases">
        <authorList>
            <person name="Manzano-Marin A."/>
            <person name="Manzano-Marin A."/>
        </authorList>
    </citation>
    <scope>NUCLEOTIDE SEQUENCE [LARGE SCALE GENOMIC DNA]</scope>
    <source>
        <strain evidence="7">BuCistrobi</strain>
    </source>
</reference>
<evidence type="ECO:0000313" key="7">
    <source>
        <dbReference type="Proteomes" id="UP000271849"/>
    </source>
</evidence>
<evidence type="ECO:0000256" key="3">
    <source>
        <dbReference type="ARBA" id="ARBA00023159"/>
    </source>
</evidence>
<keyword evidence="3" id="KW-0010">Activator</keyword>
<evidence type="ECO:0000256" key="2">
    <source>
        <dbReference type="ARBA" id="ARBA00023125"/>
    </source>
</evidence>
<dbReference type="GO" id="GO:0006355">
    <property type="term" value="P:regulation of DNA-templated transcription"/>
    <property type="evidence" value="ECO:0007669"/>
    <property type="project" value="InterPro"/>
</dbReference>
<protein>
    <recommendedName>
        <fullName evidence="4">Putative Fis-like DNA-binding protein</fullName>
    </recommendedName>
</protein>
<gene>
    <name evidence="6" type="primary">fis</name>
    <name evidence="6" type="ORF">BUCINSTRO3249_0262</name>
</gene>
<feature type="domain" description="DNA binding HTH" evidence="5">
    <location>
        <begin position="53"/>
        <end position="91"/>
    </location>
</feature>
<dbReference type="InterPro" id="IPR050207">
    <property type="entry name" value="Trans_regulatory_Fis"/>
</dbReference>
<organism evidence="6 7">
    <name type="scientific">Buchnera aphidicola</name>
    <name type="common">Cinara strobi</name>
    <dbReference type="NCBI Taxonomy" id="1921549"/>
    <lineage>
        <taxon>Bacteria</taxon>
        <taxon>Pseudomonadati</taxon>
        <taxon>Pseudomonadota</taxon>
        <taxon>Gammaproteobacteria</taxon>
        <taxon>Enterobacterales</taxon>
        <taxon>Erwiniaceae</taxon>
        <taxon>Buchnera</taxon>
    </lineage>
</organism>
<evidence type="ECO:0000313" key="6">
    <source>
        <dbReference type="EMBL" id="VAX76665.1"/>
    </source>
</evidence>
<evidence type="ECO:0000259" key="5">
    <source>
        <dbReference type="Pfam" id="PF02954"/>
    </source>
</evidence>
<proteinExistence type="inferred from homology"/>